<reference evidence="3" key="1">
    <citation type="submission" date="2021-07" db="EMBL/GenBank/DDBJ databases">
        <authorList>
            <person name="Durling M."/>
        </authorList>
    </citation>
    <scope>NUCLEOTIDE SEQUENCE</scope>
</reference>
<keyword evidence="4" id="KW-1185">Reference proteome</keyword>
<comment type="caution">
    <text evidence="3">The sequence shown here is derived from an EMBL/GenBank/DDBJ whole genome shotgun (WGS) entry which is preliminary data.</text>
</comment>
<dbReference type="EMBL" id="CAJVRM010000256">
    <property type="protein sequence ID" value="CAG8978399.1"/>
    <property type="molecule type" value="Genomic_DNA"/>
</dbReference>
<dbReference type="OrthoDB" id="265717at2759"/>
<sequence>MSHHHRPPIPKSRTLITTPLLYIARTQTKGLGLFTTHAIPANNILLLESPLLYIPNTQINSLTPASVAAEETWLPLYQYLNGIVPDALTTKVGELPFSKRFDFYELGWGVWKGTTERSIVWENGWDVEGVTGTVVGCRSCRVNHSCMPNARLSWCTAEEVEDSCGRIEEGDESNVGMMSGGLVDEGAVPGPSQHFDDLVTDAPKERMGRLMLWNHEPLSAGEEVTIGYGYLVDELKSLYGFDCACLVCTSQWRPSGTTREVPRQRDKDKDLPPPPYNSSSNSVYESVGASRTQSCDRLARQRSKGSGIGNLEDEETGGSEYLSCEEPDTPRLDLPQRIPADIFKPTEMDSSSTDSSFVEIEIEIGKSPKTVSSPINSNSSQQDLLEAKQVNLKRVDNEILRLVNMSKSPTNTHSETEDVSMSQNTADISFQTEDYDLSQITEEDVFASSPATFSKAKANSHKDLPSSLTTHTNNHKLEPTTDASPQRDPTFNLSKIMEESTILFSPNRGIPPTLPPNSPLRRSLSLSPQTWVLNRTTPSEPPLPPLRSPETLGTLIQIQDSKKHRGFGIFALQHLRTGTLVLHESPLLKLIYPTSSYRAIKHLITDPLDALVDNLPTAHRSAFLSLHSHTHPSMPGPANREIIWTNAFTVDTGATAVFEATCRINHACAPNCRWHWKPADLSLGEEEGHMMVWATREIAEGEELTIDYGCTGRELESKYGFRCACESCELSNTLSYEGEGDGSLMSAGVHSGGFSEGGSPVPSPTTTTTRRIPRKGSPRPPLSSNPTSILNFPNALSSLLQTASPLTQTSSPFLIPFAPKSTLTLPRRHPETLNTLLAIRPSPLGGLGLFALQPIQSGRLILNESPLLSYPTSGDLSSLTTTISGLSKEDIELIYALSPNSTSDHPNPNTPSPLPQILHKNAFLRLDGAKKGLFEAACRINHSCVPNSSWVWGQRMLVRAKRAIGVGEEVTISYGVESGERMWREYGFVCECGRGCVNENGKVEEEEEGEEEGDGEGEGGFF</sequence>
<accession>A0A9N9LTY5</accession>
<dbReference type="PANTHER" id="PTHR47332">
    <property type="entry name" value="SET DOMAIN-CONTAINING PROTEIN 5"/>
    <property type="match status" value="1"/>
</dbReference>
<dbReference type="Pfam" id="PF00856">
    <property type="entry name" value="SET"/>
    <property type="match status" value="2"/>
</dbReference>
<evidence type="ECO:0000313" key="4">
    <source>
        <dbReference type="Proteomes" id="UP000701801"/>
    </source>
</evidence>
<feature type="compositionally biased region" description="Low complexity" evidence="1">
    <location>
        <begin position="277"/>
        <end position="287"/>
    </location>
</feature>
<feature type="domain" description="SET" evidence="2">
    <location>
        <begin position="554"/>
        <end position="709"/>
    </location>
</feature>
<dbReference type="SUPFAM" id="SSF82199">
    <property type="entry name" value="SET domain"/>
    <property type="match status" value="3"/>
</dbReference>
<feature type="region of interest" description="Disordered" evidence="1">
    <location>
        <begin position="255"/>
        <end position="335"/>
    </location>
</feature>
<dbReference type="SMART" id="SM00317">
    <property type="entry name" value="SET"/>
    <property type="match status" value="3"/>
</dbReference>
<organism evidence="3 4">
    <name type="scientific">Hymenoscyphus albidus</name>
    <dbReference type="NCBI Taxonomy" id="595503"/>
    <lineage>
        <taxon>Eukaryota</taxon>
        <taxon>Fungi</taxon>
        <taxon>Dikarya</taxon>
        <taxon>Ascomycota</taxon>
        <taxon>Pezizomycotina</taxon>
        <taxon>Leotiomycetes</taxon>
        <taxon>Helotiales</taxon>
        <taxon>Helotiaceae</taxon>
        <taxon>Hymenoscyphus</taxon>
    </lineage>
</organism>
<dbReference type="CDD" id="cd20071">
    <property type="entry name" value="SET_SMYD"/>
    <property type="match status" value="2"/>
</dbReference>
<feature type="compositionally biased region" description="Basic and acidic residues" evidence="1">
    <location>
        <begin position="260"/>
        <end position="271"/>
    </location>
</feature>
<dbReference type="InterPro" id="IPR001214">
    <property type="entry name" value="SET_dom"/>
</dbReference>
<evidence type="ECO:0000256" key="1">
    <source>
        <dbReference type="SAM" id="MobiDB-lite"/>
    </source>
</evidence>
<dbReference type="Proteomes" id="UP000701801">
    <property type="component" value="Unassembled WGS sequence"/>
</dbReference>
<feature type="domain" description="SET" evidence="2">
    <location>
        <begin position="835"/>
        <end position="975"/>
    </location>
</feature>
<dbReference type="PROSITE" id="PS50280">
    <property type="entry name" value="SET"/>
    <property type="match status" value="2"/>
</dbReference>
<gene>
    <name evidence="3" type="ORF">HYALB_00011097</name>
</gene>
<dbReference type="Gene3D" id="2.170.270.10">
    <property type="entry name" value="SET domain"/>
    <property type="match status" value="3"/>
</dbReference>
<dbReference type="InterPro" id="IPR053185">
    <property type="entry name" value="SET_domain_protein"/>
</dbReference>
<feature type="compositionally biased region" description="Acidic residues" evidence="1">
    <location>
        <begin position="311"/>
        <end position="327"/>
    </location>
</feature>
<feature type="region of interest" description="Disordered" evidence="1">
    <location>
        <begin position="747"/>
        <end position="788"/>
    </location>
</feature>
<evidence type="ECO:0000259" key="2">
    <source>
        <dbReference type="PROSITE" id="PS50280"/>
    </source>
</evidence>
<feature type="compositionally biased region" description="Acidic residues" evidence="1">
    <location>
        <begin position="1004"/>
        <end position="1022"/>
    </location>
</feature>
<dbReference type="AlphaFoldDB" id="A0A9N9LTY5"/>
<protein>
    <recommendedName>
        <fullName evidence="2">SET domain-containing protein</fullName>
    </recommendedName>
</protein>
<name>A0A9N9LTY5_9HELO</name>
<proteinExistence type="predicted"/>
<dbReference type="InterPro" id="IPR046341">
    <property type="entry name" value="SET_dom_sf"/>
</dbReference>
<feature type="region of interest" description="Disordered" evidence="1">
    <location>
        <begin position="1002"/>
        <end position="1022"/>
    </location>
</feature>
<dbReference type="PANTHER" id="PTHR47332:SF4">
    <property type="entry name" value="SET DOMAIN-CONTAINING PROTEIN 5"/>
    <property type="match status" value="1"/>
</dbReference>
<feature type="region of interest" description="Disordered" evidence="1">
    <location>
        <begin position="457"/>
        <end position="488"/>
    </location>
</feature>
<evidence type="ECO:0000313" key="3">
    <source>
        <dbReference type="EMBL" id="CAG8978399.1"/>
    </source>
</evidence>